<dbReference type="Proteomes" id="UP000604046">
    <property type="component" value="Unassembled WGS sequence"/>
</dbReference>
<proteinExistence type="predicted"/>
<evidence type="ECO:0000313" key="1">
    <source>
        <dbReference type="EMBL" id="CAE6909690.1"/>
    </source>
</evidence>
<organism evidence="1 2">
    <name type="scientific">Symbiodinium natans</name>
    <dbReference type="NCBI Taxonomy" id="878477"/>
    <lineage>
        <taxon>Eukaryota</taxon>
        <taxon>Sar</taxon>
        <taxon>Alveolata</taxon>
        <taxon>Dinophyceae</taxon>
        <taxon>Suessiales</taxon>
        <taxon>Symbiodiniaceae</taxon>
        <taxon>Symbiodinium</taxon>
    </lineage>
</organism>
<evidence type="ECO:0000313" key="2">
    <source>
        <dbReference type="Proteomes" id="UP000604046"/>
    </source>
</evidence>
<keyword evidence="2" id="KW-1185">Reference proteome</keyword>
<gene>
    <name evidence="1" type="ORF">SNAT2548_LOCUS56</name>
</gene>
<sequence>MEEAVQGGSRQGARQTTAALHVDEEESELAVHLYRQFLWGHQSLSHVRTTARLASNELRLKKATVPKQLSTLAGLGGNTDLTHNLWRDLERRVQTPFLQPRYEMLPLNPRPGKIPFFDPVQTFESLRTRRPDAFRELCLPSVAELQQFWQQCGRHPALVHHPVTKIPDYQARAVPLVLHGDGVPITAIGASQKSCTSHSRPFPVLAFATGDLEWFSMAHGLPRWNSLRPCGLCSVGRQSMFAFKQVARVGVDPWHVPRNGVHRLLRRTLCQASIFPDLMHTKHLGVDQRICGSVIWLLIHKVVEGDVAANRLQLVEELHRAHQGHGDRPPGRLTPGMYLGKISDEGCRENYPCLRTKAAETKATLAALKIVWASHMDPQNQLHILTNLVLELSFFLDTEVSSCKEWHPSKSESDEWVVAGISLCQCVTKLTKEYLKLGRCLFLVTFKFHWMIHCLHFSEFMNPKHVWAYSGEDYMSRCKTLLKSCLNGRKQLPALQRFGRQYARAICVEIDKEFHRPLFV</sequence>
<accession>A0A812G153</accession>
<comment type="caution">
    <text evidence="1">The sequence shown here is derived from an EMBL/GenBank/DDBJ whole genome shotgun (WGS) entry which is preliminary data.</text>
</comment>
<name>A0A812G153_9DINO</name>
<protein>
    <submittedName>
        <fullName evidence="1">Uncharacterized protein</fullName>
    </submittedName>
</protein>
<reference evidence="1" key="1">
    <citation type="submission" date="2021-02" db="EMBL/GenBank/DDBJ databases">
        <authorList>
            <person name="Dougan E. K."/>
            <person name="Rhodes N."/>
            <person name="Thang M."/>
            <person name="Chan C."/>
        </authorList>
    </citation>
    <scope>NUCLEOTIDE SEQUENCE</scope>
</reference>
<dbReference type="AlphaFoldDB" id="A0A812G153"/>
<dbReference type="EMBL" id="CAJNDS010000001">
    <property type="protein sequence ID" value="CAE6909690.1"/>
    <property type="molecule type" value="Genomic_DNA"/>
</dbReference>